<organism evidence="2 3">
    <name type="scientific">[Roseibacterium] beibuensis</name>
    <dbReference type="NCBI Taxonomy" id="1193142"/>
    <lineage>
        <taxon>Bacteria</taxon>
        <taxon>Pseudomonadati</taxon>
        <taxon>Pseudomonadota</taxon>
        <taxon>Alphaproteobacteria</taxon>
        <taxon>Rhodobacterales</taxon>
        <taxon>Roseobacteraceae</taxon>
        <taxon>Roseicyclus</taxon>
    </lineage>
</organism>
<gene>
    <name evidence="2" type="ORF">GCM10023209_21920</name>
</gene>
<dbReference type="SUPFAM" id="SSF52821">
    <property type="entry name" value="Rhodanese/Cell cycle control phosphatase"/>
    <property type="match status" value="1"/>
</dbReference>
<dbReference type="Gene3D" id="3.40.250.10">
    <property type="entry name" value="Rhodanese-like domain"/>
    <property type="match status" value="1"/>
</dbReference>
<keyword evidence="3" id="KW-1185">Reference proteome</keyword>
<dbReference type="PROSITE" id="PS50206">
    <property type="entry name" value="RHODANESE_3"/>
    <property type="match status" value="1"/>
</dbReference>
<reference evidence="3" key="1">
    <citation type="journal article" date="2019" name="Int. J. Syst. Evol. Microbiol.">
        <title>The Global Catalogue of Microorganisms (GCM) 10K type strain sequencing project: providing services to taxonomists for standard genome sequencing and annotation.</title>
        <authorList>
            <consortium name="The Broad Institute Genomics Platform"/>
            <consortium name="The Broad Institute Genome Sequencing Center for Infectious Disease"/>
            <person name="Wu L."/>
            <person name="Ma J."/>
        </authorList>
    </citation>
    <scope>NUCLEOTIDE SEQUENCE [LARGE SCALE GENOMIC DNA]</scope>
    <source>
        <strain evidence="3">JCM 18015</strain>
    </source>
</reference>
<dbReference type="EMBL" id="BAABHW010000002">
    <property type="protein sequence ID" value="GAA5074641.1"/>
    <property type="molecule type" value="Genomic_DNA"/>
</dbReference>
<dbReference type="InterPro" id="IPR036873">
    <property type="entry name" value="Rhodanese-like_dom_sf"/>
</dbReference>
<name>A0ABP9LB27_9RHOB</name>
<dbReference type="InterPro" id="IPR001763">
    <property type="entry name" value="Rhodanese-like_dom"/>
</dbReference>
<protein>
    <recommendedName>
        <fullName evidence="1">Rhodanese domain-containing protein</fullName>
    </recommendedName>
</protein>
<evidence type="ECO:0000313" key="3">
    <source>
        <dbReference type="Proteomes" id="UP001499910"/>
    </source>
</evidence>
<dbReference type="PANTHER" id="PTHR44086">
    <property type="entry name" value="THIOSULFATE SULFURTRANSFERASE RDL2, MITOCHONDRIAL-RELATED"/>
    <property type="match status" value="1"/>
</dbReference>
<accession>A0ABP9LB27</accession>
<dbReference type="Proteomes" id="UP001499910">
    <property type="component" value="Unassembled WGS sequence"/>
</dbReference>
<sequence>MDIEDLAGGTLETWTPEEVERALKNGEIVLLDVRTPNEYVHEHIHGALLLPMQDFEPSFVPHDERPLVLHCGSGIRSKMVAERIIKSGVTKVAHMGTGFTGWKESGLEYMGTNPADGAPKKMRKQV</sequence>
<feature type="domain" description="Rhodanese" evidence="1">
    <location>
        <begin position="24"/>
        <end position="111"/>
    </location>
</feature>
<evidence type="ECO:0000259" key="1">
    <source>
        <dbReference type="PROSITE" id="PS50206"/>
    </source>
</evidence>
<dbReference type="Pfam" id="PF00581">
    <property type="entry name" value="Rhodanese"/>
    <property type="match status" value="1"/>
</dbReference>
<proteinExistence type="predicted"/>
<evidence type="ECO:0000313" key="2">
    <source>
        <dbReference type="EMBL" id="GAA5074641.1"/>
    </source>
</evidence>
<dbReference type="RefSeq" id="WP_222190499.1">
    <property type="nucleotide sequence ID" value="NZ_BAABHW010000002.1"/>
</dbReference>
<dbReference type="PANTHER" id="PTHR44086:SF10">
    <property type="entry name" value="THIOSULFATE SULFURTRANSFERASE_RHODANESE-LIKE DOMAIN-CONTAINING PROTEIN 3"/>
    <property type="match status" value="1"/>
</dbReference>
<comment type="caution">
    <text evidence="2">The sequence shown here is derived from an EMBL/GenBank/DDBJ whole genome shotgun (WGS) entry which is preliminary data.</text>
</comment>
<dbReference type="SMART" id="SM00450">
    <property type="entry name" value="RHOD"/>
    <property type="match status" value="1"/>
</dbReference>
<dbReference type="CDD" id="cd00158">
    <property type="entry name" value="RHOD"/>
    <property type="match status" value="1"/>
</dbReference>